<name>A0A9X1YCA4_9PROT</name>
<proteinExistence type="inferred from homology"/>
<feature type="transmembrane region" description="Helical" evidence="8">
    <location>
        <begin position="343"/>
        <end position="366"/>
    </location>
</feature>
<evidence type="ECO:0000313" key="9">
    <source>
        <dbReference type="EMBL" id="MCK8787132.1"/>
    </source>
</evidence>
<keyword evidence="6 8" id="KW-1133">Transmembrane helix</keyword>
<accession>A0A9X1YCA4</accession>
<dbReference type="Proteomes" id="UP001139516">
    <property type="component" value="Unassembled WGS sequence"/>
</dbReference>
<gene>
    <name evidence="9" type="ORF">M0638_22415</name>
</gene>
<dbReference type="GO" id="GO:0042907">
    <property type="term" value="F:xanthine transmembrane transporter activity"/>
    <property type="evidence" value="ECO:0007669"/>
    <property type="project" value="TreeGrafter"/>
</dbReference>
<dbReference type="Pfam" id="PF00860">
    <property type="entry name" value="Xan_ur_permease"/>
    <property type="match status" value="1"/>
</dbReference>
<comment type="subcellular location">
    <subcellularLocation>
        <location evidence="1">Cell membrane</location>
        <topology evidence="1">Multi-pass membrane protein</topology>
    </subcellularLocation>
</comment>
<keyword evidence="10" id="KW-1185">Reference proteome</keyword>
<feature type="transmembrane region" description="Helical" evidence="8">
    <location>
        <begin position="168"/>
        <end position="187"/>
    </location>
</feature>
<dbReference type="InterPro" id="IPR006042">
    <property type="entry name" value="Xan_ur_permease"/>
</dbReference>
<protein>
    <submittedName>
        <fullName evidence="9">Uracil-xanthine permease family protein</fullName>
    </submittedName>
</protein>
<evidence type="ECO:0000256" key="5">
    <source>
        <dbReference type="ARBA" id="ARBA00022692"/>
    </source>
</evidence>
<evidence type="ECO:0000313" key="10">
    <source>
        <dbReference type="Proteomes" id="UP001139516"/>
    </source>
</evidence>
<evidence type="ECO:0000256" key="1">
    <source>
        <dbReference type="ARBA" id="ARBA00004651"/>
    </source>
</evidence>
<dbReference type="PANTHER" id="PTHR42810:SF4">
    <property type="entry name" value="URIC ACID TRANSPORTER UACT"/>
    <property type="match status" value="1"/>
</dbReference>
<dbReference type="PANTHER" id="PTHR42810">
    <property type="entry name" value="PURINE PERMEASE C1399.01C-RELATED"/>
    <property type="match status" value="1"/>
</dbReference>
<feature type="transmembrane region" description="Helical" evidence="8">
    <location>
        <begin position="236"/>
        <end position="254"/>
    </location>
</feature>
<dbReference type="GO" id="GO:0005886">
    <property type="term" value="C:plasma membrane"/>
    <property type="evidence" value="ECO:0007669"/>
    <property type="project" value="UniProtKB-SubCell"/>
</dbReference>
<feature type="transmembrane region" description="Helical" evidence="8">
    <location>
        <begin position="136"/>
        <end position="156"/>
    </location>
</feature>
<organism evidence="9 10">
    <name type="scientific">Roseomonas acroporae</name>
    <dbReference type="NCBI Taxonomy" id="2937791"/>
    <lineage>
        <taxon>Bacteria</taxon>
        <taxon>Pseudomonadati</taxon>
        <taxon>Pseudomonadota</taxon>
        <taxon>Alphaproteobacteria</taxon>
        <taxon>Acetobacterales</taxon>
        <taxon>Roseomonadaceae</taxon>
        <taxon>Roseomonas</taxon>
    </lineage>
</organism>
<comment type="similarity">
    <text evidence="2">Belongs to the nucleobase:cation symporter-2 (NCS2) (TC 2.A.40) family.</text>
</comment>
<keyword evidence="4" id="KW-1003">Cell membrane</keyword>
<feature type="transmembrane region" description="Helical" evidence="8">
    <location>
        <begin position="80"/>
        <end position="98"/>
    </location>
</feature>
<keyword evidence="7 8" id="KW-0472">Membrane</keyword>
<dbReference type="PROSITE" id="PS01116">
    <property type="entry name" value="XANTH_URACIL_PERMASE"/>
    <property type="match status" value="1"/>
</dbReference>
<sequence>MSAAPIHPVDEVLPLRRLLPFGLQHVLVMAASPITAAFLVSRALDLPTAVTVDLISATFLVCGIGTLLQSFGPLGIGAKLPFIMVPGGAPIVLFVTIARQTDLATATGAVILTGLFYLLALPVFRRCLRFFPRLVVGTMLILVSVNLIAIYGGIITGRPGTPGFGDPGNLGLAIATILLTVLFVRLLPGMFGQLAVLLGLLAGAAIALVTGAMNLGGVFDGPLLGLPTPFPFGMPHFNLVAALPLVLFSIISMAEATSQTVAISEAVGREGDARKTVPHTILGDAVASLLGGCLGTSLIITSGENIGIVQATRVRSRYVTAVAGAMLVLIAFLAPLGRLANAIPAPVVGGTAIIVFAIIGVMGVELLRKVELKDNRNLFIVAVALAFGLLPILVPGLFGKFPPMAQIILGNGLAMGTLSAVVFNILFHHLGRREAPSPAETLPLPAAEANHAD</sequence>
<evidence type="ECO:0000256" key="8">
    <source>
        <dbReference type="SAM" id="Phobius"/>
    </source>
</evidence>
<evidence type="ECO:0000256" key="2">
    <source>
        <dbReference type="ARBA" id="ARBA00008821"/>
    </source>
</evidence>
<evidence type="ECO:0000256" key="6">
    <source>
        <dbReference type="ARBA" id="ARBA00022989"/>
    </source>
</evidence>
<reference evidence="9" key="1">
    <citation type="submission" date="2022-04" db="EMBL/GenBank/DDBJ databases">
        <title>Roseomonas acroporae sp. nov., isolated from coral Acropora digitifera.</title>
        <authorList>
            <person name="Sun H."/>
        </authorList>
    </citation>
    <scope>NUCLEOTIDE SEQUENCE</scope>
    <source>
        <strain evidence="9">NAR14</strain>
    </source>
</reference>
<keyword evidence="5 8" id="KW-0812">Transmembrane</keyword>
<evidence type="ECO:0000256" key="3">
    <source>
        <dbReference type="ARBA" id="ARBA00022448"/>
    </source>
</evidence>
<evidence type="ECO:0000256" key="7">
    <source>
        <dbReference type="ARBA" id="ARBA00023136"/>
    </source>
</evidence>
<feature type="transmembrane region" description="Helical" evidence="8">
    <location>
        <begin position="194"/>
        <end position="216"/>
    </location>
</feature>
<feature type="transmembrane region" description="Helical" evidence="8">
    <location>
        <begin position="404"/>
        <end position="427"/>
    </location>
</feature>
<dbReference type="AlphaFoldDB" id="A0A9X1YCA4"/>
<dbReference type="RefSeq" id="WP_248669187.1">
    <property type="nucleotide sequence ID" value="NZ_JALPRX010000107.1"/>
</dbReference>
<feature type="transmembrane region" description="Helical" evidence="8">
    <location>
        <begin position="104"/>
        <end position="124"/>
    </location>
</feature>
<dbReference type="NCBIfam" id="NF037981">
    <property type="entry name" value="NCS2_1"/>
    <property type="match status" value="1"/>
</dbReference>
<feature type="transmembrane region" description="Helical" evidence="8">
    <location>
        <begin position="46"/>
        <end position="68"/>
    </location>
</feature>
<feature type="transmembrane region" description="Helical" evidence="8">
    <location>
        <begin position="378"/>
        <end position="398"/>
    </location>
</feature>
<evidence type="ECO:0000256" key="4">
    <source>
        <dbReference type="ARBA" id="ARBA00022475"/>
    </source>
</evidence>
<feature type="transmembrane region" description="Helical" evidence="8">
    <location>
        <begin position="318"/>
        <end position="337"/>
    </location>
</feature>
<dbReference type="InterPro" id="IPR006043">
    <property type="entry name" value="NCS2"/>
</dbReference>
<comment type="caution">
    <text evidence="9">The sequence shown here is derived from an EMBL/GenBank/DDBJ whole genome shotgun (WGS) entry which is preliminary data.</text>
</comment>
<dbReference type="EMBL" id="JALPRX010000107">
    <property type="protein sequence ID" value="MCK8787132.1"/>
    <property type="molecule type" value="Genomic_DNA"/>
</dbReference>
<keyword evidence="3" id="KW-0813">Transport</keyword>